<dbReference type="RefSeq" id="WP_088484925.1">
    <property type="nucleotide sequence ID" value="NZ_NISI01000009.1"/>
</dbReference>
<evidence type="ECO:0000313" key="2">
    <source>
        <dbReference type="EMBL" id="OWR02405.1"/>
    </source>
</evidence>
<protein>
    <submittedName>
        <fullName evidence="2">Uncharacterized protein</fullName>
    </submittedName>
</protein>
<gene>
    <name evidence="2" type="ORF">CDO81_19645</name>
</gene>
<organism evidence="2 3">
    <name type="scientific">Roseateles puraquae</name>
    <dbReference type="NCBI Taxonomy" id="431059"/>
    <lineage>
        <taxon>Bacteria</taxon>
        <taxon>Pseudomonadati</taxon>
        <taxon>Pseudomonadota</taxon>
        <taxon>Betaproteobacteria</taxon>
        <taxon>Burkholderiales</taxon>
        <taxon>Sphaerotilaceae</taxon>
        <taxon>Roseateles</taxon>
    </lineage>
</organism>
<dbReference type="Proteomes" id="UP000197446">
    <property type="component" value="Unassembled WGS sequence"/>
</dbReference>
<proteinExistence type="predicted"/>
<evidence type="ECO:0000313" key="3">
    <source>
        <dbReference type="Proteomes" id="UP000197446"/>
    </source>
</evidence>
<sequence length="681" mass="72755">MPQFLPNGGAVRRPTAGQAVPITGPGVSNATAEAFGRMGQVVEGAALDAITQQTAEQRRLEQLAEDANKARGLAATGEAKIRLHDTMRSLSDRILRGDVDGVAALGEWDNARTQITSDLTKELPGHIAERVGAQIKLDASELASTGIGRAVETRQREVTRADLNTSLEGFERDALTDRGKAMTLAGAAISTLGASAGYGPDDQQKLLQGFRETTAANMAEQRLLASSRDPAKLDAFEQQLRGEDFNDLSPHIRERFEVRIENKRAALQHAAEVAQRRLEAARARRLTEAEHAVRAVESIVDGGGIADDATLAKAQTAAMGTPWADVLKSTVQQAASRSAFGSLSPMQQDRALLQLRAKLNQTGANPHQMKQLQQLESIRTRTREQVDRDPLAWGVQSRLLPEVAPLPMTSLPDLVQGLTQRTSQAATVSAQLQRPVSPLLASEAQLLGESLGRLPADQKKTWLRGLAGVLPPDQQRALAGQLKDQDGALALAMHAGSLPKTANGDPMDLILRGHDAVASGRIKKDDELTRGERMKLSRELDAVPWATPKARDAAIDAASIIMDGLRDQRSNGTASSSDRKKAMLLALGGEIVDHGDGKTVAPPGWTEHRFHAAMRKVTAEDIARQAPGGLTLNGQALTPDALVKALPSARLVPLGPSRYALDLGGIVLGTGRQPFAFTLGD</sequence>
<feature type="region of interest" description="Disordered" evidence="1">
    <location>
        <begin position="1"/>
        <end position="24"/>
    </location>
</feature>
<dbReference type="EMBL" id="NISI01000009">
    <property type="protein sequence ID" value="OWR02405.1"/>
    <property type="molecule type" value="Genomic_DNA"/>
</dbReference>
<accession>A0A254N2K7</accession>
<keyword evidence="3" id="KW-1185">Reference proteome</keyword>
<reference evidence="2 3" key="1">
    <citation type="journal article" date="2007" name="Int. J. Syst. Evol. Microbiol.">
        <title>Description of Pelomonas aquatica sp. nov. and Pelomonas puraquae sp. nov., isolated from industrial and haemodialysis water.</title>
        <authorList>
            <person name="Gomila M."/>
            <person name="Bowien B."/>
            <person name="Falsen E."/>
            <person name="Moore E.R."/>
            <person name="Lalucat J."/>
        </authorList>
    </citation>
    <scope>NUCLEOTIDE SEQUENCE [LARGE SCALE GENOMIC DNA]</scope>
    <source>
        <strain evidence="2 3">CCUG 52769</strain>
    </source>
</reference>
<comment type="caution">
    <text evidence="2">The sequence shown here is derived from an EMBL/GenBank/DDBJ whole genome shotgun (WGS) entry which is preliminary data.</text>
</comment>
<dbReference type="AlphaFoldDB" id="A0A254N2K7"/>
<evidence type="ECO:0000256" key="1">
    <source>
        <dbReference type="SAM" id="MobiDB-lite"/>
    </source>
</evidence>
<name>A0A254N2K7_9BURK</name>